<dbReference type="PROSITE" id="PS50824">
    <property type="entry name" value="DAPIN"/>
    <property type="match status" value="1"/>
</dbReference>
<keyword evidence="3" id="KW-0539">Nucleus</keyword>
<dbReference type="GO" id="GO:0005730">
    <property type="term" value="C:nucleolus"/>
    <property type="evidence" value="ECO:0007669"/>
    <property type="project" value="TreeGrafter"/>
</dbReference>
<dbReference type="PANTHER" id="PTHR12200">
    <property type="entry name" value="INTERFERON-INDUCIBLE PROTEIN AIM2 FAMILY MEMBER"/>
    <property type="match status" value="1"/>
</dbReference>
<feature type="compositionally biased region" description="Polar residues" evidence="4">
    <location>
        <begin position="145"/>
        <end position="162"/>
    </location>
</feature>
<dbReference type="Pfam" id="PF02760">
    <property type="entry name" value="HIN"/>
    <property type="match status" value="1"/>
</dbReference>
<dbReference type="Pfam" id="PF02758">
    <property type="entry name" value="PYRIN"/>
    <property type="match status" value="1"/>
</dbReference>
<dbReference type="AlphaFoldDB" id="G3SR44"/>
<evidence type="ECO:0000259" key="6">
    <source>
        <dbReference type="PROSITE" id="PS50834"/>
    </source>
</evidence>
<sequence length="383" mass="43798">MGNEYKKIVLLNELDDIDDYSFKILKNFLARDLQLTKKMEEKYGRTKIADLMEEKFQGAAYRMLRRAKLKGNRFEVQGKNKRQRQDRIRGSGKSLTDMHDCLEDGMNMFIVQCHTGKTRGSPCSLMKKKNTAKEKPVAKKKKVSQEQSQPPCPSGASSSATVGHSPPPQISSPTPSFTSLTETYCNNEKENHNTVNKQLPEKNVLQKGPELVLVLKTTEPFEYESPTTVATENKFFQLKVFNTNLKEKFQGGSIALADYVEFKEILEINETSSVYETGPDQRLEVPNRIIKRATETPKINNFQKQASGTLLYGLFMLLKKTVNKKNTIYEIQDNTGKMDVVGDGKWQNIKSEERDTLQFFCFQLRTIEYKLKLMCGIHSFIKV</sequence>
<dbReference type="GO" id="GO:0005654">
    <property type="term" value="C:nucleoplasm"/>
    <property type="evidence" value="ECO:0007669"/>
    <property type="project" value="TreeGrafter"/>
</dbReference>
<dbReference type="GeneTree" id="ENSGT00390000013296"/>
<feature type="domain" description="Pyrin" evidence="5">
    <location>
        <begin position="1"/>
        <end position="56"/>
    </location>
</feature>
<dbReference type="SMART" id="SM01289">
    <property type="entry name" value="PYRIN"/>
    <property type="match status" value="1"/>
</dbReference>
<feature type="compositionally biased region" description="Basic and acidic residues" evidence="4">
    <location>
        <begin position="75"/>
        <end position="89"/>
    </location>
</feature>
<protein>
    <submittedName>
        <fullName evidence="7">Myeloid cell nuclear differentiation antigen</fullName>
    </submittedName>
</protein>
<dbReference type="Proteomes" id="UP000007646">
    <property type="component" value="Unassembled WGS sequence"/>
</dbReference>
<dbReference type="PANTHER" id="PTHR12200:SF25">
    <property type="entry name" value="PYRIN AND HIN DOMAIN-CONTAINING PROTEIN 1"/>
    <property type="match status" value="1"/>
</dbReference>
<evidence type="ECO:0000256" key="3">
    <source>
        <dbReference type="ARBA" id="ARBA00023242"/>
    </source>
</evidence>
<reference evidence="7" key="3">
    <citation type="submission" date="2025-09" db="UniProtKB">
        <authorList>
            <consortium name="Ensembl"/>
        </authorList>
    </citation>
    <scope>IDENTIFICATION</scope>
    <source>
        <strain evidence="7">Isolate ISIS603380</strain>
    </source>
</reference>
<proteinExistence type="inferred from homology"/>
<dbReference type="InterPro" id="IPR004021">
    <property type="entry name" value="HIN200/IF120x"/>
</dbReference>
<dbReference type="GO" id="GO:0002218">
    <property type="term" value="P:activation of innate immune response"/>
    <property type="evidence" value="ECO:0007669"/>
    <property type="project" value="InterPro"/>
</dbReference>
<reference evidence="7" key="2">
    <citation type="submission" date="2025-08" db="UniProtKB">
        <authorList>
            <consortium name="Ensembl"/>
        </authorList>
    </citation>
    <scope>IDENTIFICATION</scope>
    <source>
        <strain evidence="7">Isolate ISIS603380</strain>
    </source>
</reference>
<dbReference type="InterPro" id="IPR040205">
    <property type="entry name" value="HIN-200"/>
</dbReference>
<dbReference type="GO" id="GO:0003690">
    <property type="term" value="F:double-stranded DNA binding"/>
    <property type="evidence" value="ECO:0007669"/>
    <property type="project" value="TreeGrafter"/>
</dbReference>
<dbReference type="GO" id="GO:0005829">
    <property type="term" value="C:cytosol"/>
    <property type="evidence" value="ECO:0007669"/>
    <property type="project" value="TreeGrafter"/>
</dbReference>
<feature type="region of interest" description="Disordered" evidence="4">
    <location>
        <begin position="75"/>
        <end position="94"/>
    </location>
</feature>
<dbReference type="FunFam" id="2.40.50.140:FF:000105">
    <property type="entry name" value="Myeloid cell nuclear differentiation antigen"/>
    <property type="match status" value="1"/>
</dbReference>
<accession>G3SR44</accession>
<dbReference type="InterPro" id="IPR011029">
    <property type="entry name" value="DEATH-like_dom_sf"/>
</dbReference>
<reference evidence="7 8" key="1">
    <citation type="submission" date="2009-06" db="EMBL/GenBank/DDBJ databases">
        <title>The Genome Sequence of Loxodonta africana (African elephant).</title>
        <authorList>
            <person name="Di Palma F."/>
            <person name="Heiman D."/>
            <person name="Young S."/>
            <person name="Johnson J."/>
            <person name="Lander E.S."/>
            <person name="Lindblad-Toh K."/>
        </authorList>
    </citation>
    <scope>NUCLEOTIDE SEQUENCE [LARGE SCALE GENOMIC DNA]</scope>
    <source>
        <strain evidence="7 8">Isolate ISIS603380</strain>
    </source>
</reference>
<dbReference type="Gene3D" id="2.40.50.140">
    <property type="entry name" value="Nucleic acid-binding proteins"/>
    <property type="match status" value="2"/>
</dbReference>
<name>G3SR44_LOXAF</name>
<dbReference type="Ensembl" id="ENSLAFT00000002773.3">
    <property type="protein sequence ID" value="ENSLAFP00000002322.3"/>
    <property type="gene ID" value="ENSLAFG00000002774.3"/>
</dbReference>
<organism evidence="7 8">
    <name type="scientific">Loxodonta africana</name>
    <name type="common">African elephant</name>
    <dbReference type="NCBI Taxonomy" id="9785"/>
    <lineage>
        <taxon>Eukaryota</taxon>
        <taxon>Metazoa</taxon>
        <taxon>Chordata</taxon>
        <taxon>Craniata</taxon>
        <taxon>Vertebrata</taxon>
        <taxon>Euteleostomi</taxon>
        <taxon>Mammalia</taxon>
        <taxon>Eutheria</taxon>
        <taxon>Afrotheria</taxon>
        <taxon>Proboscidea</taxon>
        <taxon>Elephantidae</taxon>
        <taxon>Loxodonta</taxon>
    </lineage>
</organism>
<evidence type="ECO:0000256" key="1">
    <source>
        <dbReference type="ARBA" id="ARBA00004123"/>
    </source>
</evidence>
<feature type="domain" description="HIN-200" evidence="6">
    <location>
        <begin position="194"/>
        <end position="383"/>
    </location>
</feature>
<evidence type="ECO:0000256" key="2">
    <source>
        <dbReference type="ARBA" id="ARBA00008647"/>
    </source>
</evidence>
<comment type="similarity">
    <text evidence="2">Belongs to the HIN-200 family.</text>
</comment>
<dbReference type="PROSITE" id="PS50834">
    <property type="entry name" value="HIN_200"/>
    <property type="match status" value="1"/>
</dbReference>
<dbReference type="InterPro" id="IPR004020">
    <property type="entry name" value="DAPIN"/>
</dbReference>
<evidence type="ECO:0000313" key="8">
    <source>
        <dbReference type="Proteomes" id="UP000007646"/>
    </source>
</evidence>
<comment type="subcellular location">
    <subcellularLocation>
        <location evidence="1">Nucleus</location>
    </subcellularLocation>
</comment>
<keyword evidence="8" id="KW-1185">Reference proteome</keyword>
<dbReference type="Gene3D" id="1.10.533.10">
    <property type="entry name" value="Death Domain, Fas"/>
    <property type="match status" value="1"/>
</dbReference>
<evidence type="ECO:0000313" key="7">
    <source>
        <dbReference type="Ensembl" id="ENSLAFP00000002322.3"/>
    </source>
</evidence>
<evidence type="ECO:0000256" key="4">
    <source>
        <dbReference type="SAM" id="MobiDB-lite"/>
    </source>
</evidence>
<dbReference type="GO" id="GO:0035458">
    <property type="term" value="P:cellular response to interferon-beta"/>
    <property type="evidence" value="ECO:0007669"/>
    <property type="project" value="InterPro"/>
</dbReference>
<evidence type="ECO:0000259" key="5">
    <source>
        <dbReference type="PROSITE" id="PS50824"/>
    </source>
</evidence>
<dbReference type="SUPFAM" id="SSF159141">
    <property type="entry name" value="HIN-2000 domain-like"/>
    <property type="match status" value="2"/>
</dbReference>
<dbReference type="InterPro" id="IPR012340">
    <property type="entry name" value="NA-bd_OB-fold"/>
</dbReference>
<feature type="region of interest" description="Disordered" evidence="4">
    <location>
        <begin position="119"/>
        <end position="181"/>
    </location>
</feature>